<name>A0A2T4BU55_TRILO</name>
<dbReference type="Proteomes" id="UP000240760">
    <property type="component" value="Unassembled WGS sequence"/>
</dbReference>
<organism evidence="1 2">
    <name type="scientific">Trichoderma longibrachiatum ATCC 18648</name>
    <dbReference type="NCBI Taxonomy" id="983965"/>
    <lineage>
        <taxon>Eukaryota</taxon>
        <taxon>Fungi</taxon>
        <taxon>Dikarya</taxon>
        <taxon>Ascomycota</taxon>
        <taxon>Pezizomycotina</taxon>
        <taxon>Sordariomycetes</taxon>
        <taxon>Hypocreomycetidae</taxon>
        <taxon>Hypocreales</taxon>
        <taxon>Hypocreaceae</taxon>
        <taxon>Trichoderma</taxon>
    </lineage>
</organism>
<dbReference type="EMBL" id="KZ679140">
    <property type="protein sequence ID" value="PTB72837.1"/>
    <property type="molecule type" value="Genomic_DNA"/>
</dbReference>
<proteinExistence type="predicted"/>
<keyword evidence="2" id="KW-1185">Reference proteome</keyword>
<evidence type="ECO:0000313" key="2">
    <source>
        <dbReference type="Proteomes" id="UP000240760"/>
    </source>
</evidence>
<accession>A0A2T4BU55</accession>
<dbReference type="AlphaFoldDB" id="A0A2T4BU55"/>
<gene>
    <name evidence="1" type="ORF">M440DRAFT_1084831</name>
</gene>
<reference evidence="1 2" key="1">
    <citation type="submission" date="2016-07" db="EMBL/GenBank/DDBJ databases">
        <title>Multiple horizontal gene transfer events from other fungi enriched the ability of initially mycotrophic Trichoderma (Ascomycota) to feed on dead plant biomass.</title>
        <authorList>
            <consortium name="DOE Joint Genome Institute"/>
            <person name="Aerts A."/>
            <person name="Atanasova L."/>
            <person name="Chenthamara K."/>
            <person name="Zhang J."/>
            <person name="Grujic M."/>
            <person name="Henrissat B."/>
            <person name="Kuo A."/>
            <person name="Salamov A."/>
            <person name="Lipzen A."/>
            <person name="Labutti K."/>
            <person name="Barry K."/>
            <person name="Miao Y."/>
            <person name="Rahimi M.J."/>
            <person name="Shen Q."/>
            <person name="Grigoriev I.V."/>
            <person name="Kubicek C.P."/>
            <person name="Druzhinina I.S."/>
        </authorList>
    </citation>
    <scope>NUCLEOTIDE SEQUENCE [LARGE SCALE GENOMIC DNA]</scope>
    <source>
        <strain evidence="1 2">ATCC 18648</strain>
    </source>
</reference>
<sequence>MAETCSSRPPSPITTFNVQTLSSYSTGLRPVPNSGTAPEPCLHAATPPSPCPPIQRRLSFLLHLLSTVDTVRYSHPPPPLSQRTRTRTRIQKGGVCGQRGWQPSKTPSLPLVFSMAALRIRFLHPGTCHGDRAAASFPLVDTQDYSRCPQPWTPPPGQWSVAEQALSCPVPLMSNDAWPGSLSPVLAIITTD</sequence>
<protein>
    <submittedName>
        <fullName evidence="1">Uncharacterized protein</fullName>
    </submittedName>
</protein>
<evidence type="ECO:0000313" key="1">
    <source>
        <dbReference type="EMBL" id="PTB72837.1"/>
    </source>
</evidence>